<comment type="caution">
    <text evidence="2">The sequence shown here is derived from an EMBL/GenBank/DDBJ whole genome shotgun (WGS) entry which is preliminary data.</text>
</comment>
<protein>
    <submittedName>
        <fullName evidence="2">Uncharacterized protein</fullName>
    </submittedName>
</protein>
<evidence type="ECO:0000256" key="1">
    <source>
        <dbReference type="SAM" id="MobiDB-lite"/>
    </source>
</evidence>
<feature type="compositionally biased region" description="Basic residues" evidence="1">
    <location>
        <begin position="472"/>
        <end position="489"/>
    </location>
</feature>
<organism evidence="2 3">
    <name type="scientific">Plasmodium gallinaceum</name>
    <dbReference type="NCBI Taxonomy" id="5849"/>
    <lineage>
        <taxon>Eukaryota</taxon>
        <taxon>Sar</taxon>
        <taxon>Alveolata</taxon>
        <taxon>Apicomplexa</taxon>
        <taxon>Aconoidasida</taxon>
        <taxon>Haemosporida</taxon>
        <taxon>Plasmodiidae</taxon>
        <taxon>Plasmodium</taxon>
        <taxon>Plasmodium (Haemamoeba)</taxon>
    </lineage>
</organism>
<proteinExistence type="predicted"/>
<name>A0A1J1GWL5_PLAGA</name>
<dbReference type="OMA" id="YTITHLN"/>
<accession>A0A1J1GWL5</accession>
<keyword evidence="3" id="KW-1185">Reference proteome</keyword>
<dbReference type="RefSeq" id="XP_028528216.1">
    <property type="nucleotide sequence ID" value="XM_028671578.1"/>
</dbReference>
<dbReference type="Proteomes" id="UP000220797">
    <property type="component" value="Unassembled WGS sequence"/>
</dbReference>
<gene>
    <name evidence="2" type="ORF">PGAL8A_00017400</name>
</gene>
<dbReference type="VEuPathDB" id="PlasmoDB:PGAL8A_00017400"/>
<dbReference type="EMBL" id="CVMV01000033">
    <property type="protein sequence ID" value="CRG95405.1"/>
    <property type="molecule type" value="Genomic_DNA"/>
</dbReference>
<reference evidence="2" key="1">
    <citation type="submission" date="2015-04" db="EMBL/GenBank/DDBJ databases">
        <authorList>
            <consortium name="Pathogen Informatics"/>
        </authorList>
    </citation>
    <scope>NUCLEOTIDE SEQUENCE [LARGE SCALE GENOMIC DNA]</scope>
    <source>
        <strain evidence="2">8A</strain>
    </source>
</reference>
<evidence type="ECO:0000313" key="3">
    <source>
        <dbReference type="Proteomes" id="UP000220797"/>
    </source>
</evidence>
<feature type="region of interest" description="Disordered" evidence="1">
    <location>
        <begin position="456"/>
        <end position="502"/>
    </location>
</feature>
<sequence length="1570" mass="187480">MSNDKWDKIYVYNHGSINKSFKNNSYNYHNKNVIDLKIKEKSDLYTNPLFQNTKDKNEMVNIKKNEVKNGVGEINKDNEFHLKKLYTNQLIELKKIDSYMINSSNKGTTNKIELFPTMKFNDYKIKNNETLDVNNKIDPVYSCSLKKNNVSLDKNSEKCFSTHENLFNDVNFANYSCIVKSNNANILLPDNILCLSGIKNENNSNLNFNNNEKIYNFIKNTNDIKVHKTENNNLRNSIINKDNELFTANSRTKLHKNIETSCNENTNMFLSKNKNDLLSSYFLMDNSTSCCKNYISNETKKENNFNEKYINSIINKESIIHQDDYSEFRRIYNDEQNIEKGNINISKLIHSYKEYQKKKQEENNIENMFKLDNNSKNIYNLKNENKFNKKNKNIDKNNINKYSNIHKYSYDNVKVGNGIIQNEIEKKSCTTTEHSNEILDLQKSERNLFDNSLHKYVSKSSPQDSNNSLFFNKKHDKKKKKKKKKKGYGRSKNNFNDKKKVKNPNDSLKCTLLNDSYMHIINDNDYICENKKNENKKYTHIDKIDNSIYKDKKSNDSVNSFLCKKVLDFLKGNEKIVFNKPNKTITNKVNKDIGSSENMNEEKREIINFDNSKKNKKCGLNNNKYSNDTNLDNNYLSSIYSDNTNITKNTINNDINNNNNNCSNDHIRYNSNFSSSSILTIENFTNQNRNNIFNSMNYKNSERNNSFNMKMLKDSSISKNFINCYKKELKNNKGIYKEMNNNNNNKESELKNYNCSLDNMPFNNNEINFISNEDLSSFDVIYDKNANNVTGFCFNDIIVKDIEEKKMNKLFFEDICVYRLNEENDIYNYKNQPVDLFYDRSLSDIDLTKLEINKKYYKNINEEVKNLIKKEDTYEIEMNVGLVFRKFIPVTMNLSCNYLLIKKNEKNIITCISYSNILGINIVKKNEGRKIFLFKIVYVFKKKKQSEKNVTLLFRTNKIEVYEKIKGKVEPILIKESKNKEYLDIETVYDYIIEKYKKMHILYLRHLLLNVEKILRKFIFKRFFHKLKLKHTYLKKMEDIKRQKSKLIQDIVIKLEFLLRKKLQNYFNSLLINSYERSFINYQVKTNNILFNMLIKEKSAYQEYMEKQSTYLIFNVLYSLYKKKMTSYFNCFINNNRILCKRKNALSYTITHLNSIFLEYDRRIKYFVLSKLRFNYDHISYFSFIMYKLYLKRIILGYLRIRDNRLNVKFLIEKNVYNLIKVITRIIENQKYYAFLKLQKYIFQEKEKTNKIVCDNLIYANNELCNNLDNIAIEKGVNKIECVYKFKIKESLVKYFYKLKGPQINSENFNHCLKYCGIFIFILSKIIQRKIQNVFYFFVLKCYQDNNRSRLIYSMNMLELLLIKKNKRHIIDLLKFYDKYPYLFKYRHLSKIEVFIISIENFIFFCNKKLLLNFLLKLHYLKYQGRVIKAYICIGNIYKFIDIIYRKIQSQVYEPFRLLLQNSKEKNRQMIKEKLNVKKTQLKITNSKILPILSFKNENISSNHLHFKKKYPLFFYNSDISPDCTTIADDKLSLNSNDSISNIFSYAYEDMDQIKRKIYDFNTKIGHVNL</sequence>
<dbReference type="GeneID" id="39728696"/>
<feature type="compositionally biased region" description="Polar residues" evidence="1">
    <location>
        <begin position="458"/>
        <end position="470"/>
    </location>
</feature>
<evidence type="ECO:0000313" key="2">
    <source>
        <dbReference type="EMBL" id="CRG95405.1"/>
    </source>
</evidence>
<dbReference type="OrthoDB" id="371968at2759"/>